<gene>
    <name evidence="1" type="ORF">GSY63_23705</name>
</gene>
<comment type="caution">
    <text evidence="1">The sequence shown here is derived from an EMBL/GenBank/DDBJ whole genome shotgun (WGS) entry which is preliminary data.</text>
</comment>
<dbReference type="RefSeq" id="WP_166588338.1">
    <property type="nucleotide sequence ID" value="NZ_WWEO01000045.1"/>
</dbReference>
<dbReference type="PROSITE" id="PS51257">
    <property type="entry name" value="PROKAR_LIPOPROTEIN"/>
    <property type="match status" value="1"/>
</dbReference>
<reference evidence="1" key="2">
    <citation type="submission" date="2020-10" db="EMBL/GenBank/DDBJ databases">
        <title>Mucilaginibacter sp. nov., isolated from soil.</title>
        <authorList>
            <person name="Jeon C.O."/>
        </authorList>
    </citation>
    <scope>NUCLEOTIDE SEQUENCE</scope>
    <source>
        <strain evidence="1">R11</strain>
    </source>
</reference>
<dbReference type="EMBL" id="WWEO01000045">
    <property type="protein sequence ID" value="NCD72391.1"/>
    <property type="molecule type" value="Genomic_DNA"/>
</dbReference>
<dbReference type="Proteomes" id="UP000638732">
    <property type="component" value="Unassembled WGS sequence"/>
</dbReference>
<dbReference type="AlphaFoldDB" id="A0A965ZMF4"/>
<organism evidence="1 2">
    <name type="scientific">Mucilaginibacter agri</name>
    <dbReference type="NCBI Taxonomy" id="2695265"/>
    <lineage>
        <taxon>Bacteria</taxon>
        <taxon>Pseudomonadati</taxon>
        <taxon>Bacteroidota</taxon>
        <taxon>Sphingobacteriia</taxon>
        <taxon>Sphingobacteriales</taxon>
        <taxon>Sphingobacteriaceae</taxon>
        <taxon>Mucilaginibacter</taxon>
    </lineage>
</organism>
<sequence>MPKTKPELIVVAASVATSTACTFVADGGACSSGNDSSLSFLHPAQKQPIIIADNTKWRRCILMGNRQIKVIVNGVSVSVKKCYRGGISYRKLTTGYMTIMIEEICV</sequence>
<accession>A0A965ZMF4</accession>
<proteinExistence type="predicted"/>
<keyword evidence="2" id="KW-1185">Reference proteome</keyword>
<evidence type="ECO:0000313" key="1">
    <source>
        <dbReference type="EMBL" id="NCD72391.1"/>
    </source>
</evidence>
<name>A0A965ZMF4_9SPHI</name>
<protein>
    <submittedName>
        <fullName evidence="1">Uncharacterized protein</fullName>
    </submittedName>
</protein>
<reference evidence="1" key="1">
    <citation type="submission" date="2020-01" db="EMBL/GenBank/DDBJ databases">
        <authorList>
            <person name="Seo Y.L."/>
        </authorList>
    </citation>
    <scope>NUCLEOTIDE SEQUENCE</scope>
    <source>
        <strain evidence="1">R11</strain>
    </source>
</reference>
<evidence type="ECO:0000313" key="2">
    <source>
        <dbReference type="Proteomes" id="UP000638732"/>
    </source>
</evidence>